<dbReference type="InterPro" id="IPR043502">
    <property type="entry name" value="DNA/RNA_pol_sf"/>
</dbReference>
<accession>A0ABQ9HYG3</accession>
<organism evidence="2 3">
    <name type="scientific">Dryococelus australis</name>
    <dbReference type="NCBI Taxonomy" id="614101"/>
    <lineage>
        <taxon>Eukaryota</taxon>
        <taxon>Metazoa</taxon>
        <taxon>Ecdysozoa</taxon>
        <taxon>Arthropoda</taxon>
        <taxon>Hexapoda</taxon>
        <taxon>Insecta</taxon>
        <taxon>Pterygota</taxon>
        <taxon>Neoptera</taxon>
        <taxon>Polyneoptera</taxon>
        <taxon>Phasmatodea</taxon>
        <taxon>Verophasmatodea</taxon>
        <taxon>Anareolatae</taxon>
        <taxon>Phasmatidae</taxon>
        <taxon>Eurycanthinae</taxon>
        <taxon>Dryococelus</taxon>
    </lineage>
</organism>
<name>A0ABQ9HYG3_9NEOP</name>
<proteinExistence type="predicted"/>
<dbReference type="PANTHER" id="PTHR37984">
    <property type="entry name" value="PROTEIN CBG26694"/>
    <property type="match status" value="1"/>
</dbReference>
<dbReference type="InterPro" id="IPR041577">
    <property type="entry name" value="RT_RNaseH_2"/>
</dbReference>
<dbReference type="EMBL" id="JARBHB010000003">
    <property type="protein sequence ID" value="KAJ8889428.1"/>
    <property type="molecule type" value="Genomic_DNA"/>
</dbReference>
<dbReference type="Proteomes" id="UP001159363">
    <property type="component" value="Chromosome 3"/>
</dbReference>
<dbReference type="PANTHER" id="PTHR37984:SF8">
    <property type="entry name" value="CCHC-TYPE DOMAIN-CONTAINING PROTEIN"/>
    <property type="match status" value="1"/>
</dbReference>
<evidence type="ECO:0000313" key="3">
    <source>
        <dbReference type="Proteomes" id="UP001159363"/>
    </source>
</evidence>
<dbReference type="Pfam" id="PF17919">
    <property type="entry name" value="RT_RNaseH_2"/>
    <property type="match status" value="1"/>
</dbReference>
<feature type="domain" description="Reverse transcriptase/retrotransposon-derived protein RNase H-like" evidence="1">
    <location>
        <begin position="157"/>
        <end position="203"/>
    </location>
</feature>
<gene>
    <name evidence="2" type="ORF">PR048_008927</name>
</gene>
<keyword evidence="3" id="KW-1185">Reference proteome</keyword>
<reference evidence="2 3" key="1">
    <citation type="submission" date="2023-02" db="EMBL/GenBank/DDBJ databases">
        <title>LHISI_Scaffold_Assembly.</title>
        <authorList>
            <person name="Stuart O.P."/>
            <person name="Cleave R."/>
            <person name="Magrath M.J.L."/>
            <person name="Mikheyev A.S."/>
        </authorList>
    </citation>
    <scope>NUCLEOTIDE SEQUENCE [LARGE SCALE GENOMIC DNA]</scope>
    <source>
        <strain evidence="2">Daus_M_001</strain>
        <tissue evidence="2">Leg muscle</tissue>
    </source>
</reference>
<dbReference type="SUPFAM" id="SSF56672">
    <property type="entry name" value="DNA/RNA polymerases"/>
    <property type="match status" value="1"/>
</dbReference>
<dbReference type="InterPro" id="IPR043128">
    <property type="entry name" value="Rev_trsase/Diguanyl_cyclase"/>
</dbReference>
<comment type="caution">
    <text evidence="2">The sequence shown here is derived from an EMBL/GenBank/DDBJ whole genome shotgun (WGS) entry which is preliminary data.</text>
</comment>
<evidence type="ECO:0000313" key="2">
    <source>
        <dbReference type="EMBL" id="KAJ8889428.1"/>
    </source>
</evidence>
<dbReference type="InterPro" id="IPR050951">
    <property type="entry name" value="Retrovirus_Pol_polyprotein"/>
</dbReference>
<evidence type="ECO:0000259" key="1">
    <source>
        <dbReference type="Pfam" id="PF17919"/>
    </source>
</evidence>
<dbReference type="Gene3D" id="3.30.70.270">
    <property type="match status" value="1"/>
</dbReference>
<protein>
    <recommendedName>
        <fullName evidence="1">Reverse transcriptase/retrotransposon-derived protein RNase H-like domain-containing protein</fullName>
    </recommendedName>
</protein>
<sequence length="204" mass="23110">MGDQWYGIKLQLDTGATCDVISFKDYKAIIGMEHARLENSRIQLECYNGKHHLEKDTSAKPVQQPPRRYPIVHRPKIRRHERQLTYMGHVLSGDGLKADPHKVQAIEDMQPPTIVKDLQLFLRMVNYLSKFLPSLATLSELLRQLTRHDTTWVGGSAQPQAFVNVKTTVSTTPVLQYYVPQEPVELQVDASRSGLGAALLHDSQ</sequence>